<evidence type="ECO:0000256" key="1">
    <source>
        <dbReference type="ARBA" id="ARBA00022679"/>
    </source>
</evidence>
<gene>
    <name evidence="2" type="ORF">FVR03_20100</name>
</gene>
<dbReference type="GO" id="GO:0008410">
    <property type="term" value="F:CoA-transferase activity"/>
    <property type="evidence" value="ECO:0007669"/>
    <property type="project" value="TreeGrafter"/>
</dbReference>
<dbReference type="InterPro" id="IPR023606">
    <property type="entry name" value="CoA-Trfase_III_dom_1_sf"/>
</dbReference>
<name>A0A5C8J463_9BACT</name>
<dbReference type="InterPro" id="IPR050483">
    <property type="entry name" value="CoA-transferase_III_domain"/>
</dbReference>
<organism evidence="2 3">
    <name type="scientific">Pontibacter qinzhouensis</name>
    <dbReference type="NCBI Taxonomy" id="2603253"/>
    <lineage>
        <taxon>Bacteria</taxon>
        <taxon>Pseudomonadati</taxon>
        <taxon>Bacteroidota</taxon>
        <taxon>Cytophagia</taxon>
        <taxon>Cytophagales</taxon>
        <taxon>Hymenobacteraceae</taxon>
        <taxon>Pontibacter</taxon>
    </lineage>
</organism>
<dbReference type="Proteomes" id="UP000321926">
    <property type="component" value="Unassembled WGS sequence"/>
</dbReference>
<accession>A0A5C8J463</accession>
<dbReference type="PANTHER" id="PTHR48207">
    <property type="entry name" value="SUCCINATE--HYDROXYMETHYLGLUTARATE COA-TRANSFERASE"/>
    <property type="match status" value="1"/>
</dbReference>
<dbReference type="AlphaFoldDB" id="A0A5C8J463"/>
<dbReference type="InterPro" id="IPR003673">
    <property type="entry name" value="CoA-Trfase_fam_III"/>
</dbReference>
<dbReference type="InterPro" id="IPR044855">
    <property type="entry name" value="CoA-Trfase_III_dom3_sf"/>
</dbReference>
<dbReference type="OrthoDB" id="9797653at2"/>
<evidence type="ECO:0000313" key="3">
    <source>
        <dbReference type="Proteomes" id="UP000321926"/>
    </source>
</evidence>
<dbReference type="EMBL" id="VRTY01000103">
    <property type="protein sequence ID" value="TXK31118.1"/>
    <property type="molecule type" value="Genomic_DNA"/>
</dbReference>
<sequence length="386" mass="42607">MKPLEDILVVDFSQFLSGPSASLRLADLGARVIKVEKPETGDICRQLYVSNLIMNGDSSVFHAINRNKESFVADLKSEIGRNEVWELVKQADVVMHNFRPGVMERLGFDYEAVKLVNPEVVYGEISGYGDEGPWRDKPGQDLLVQSLSGLTGLSGNGDKGPVPMGIAIVDILTGAHLAQGIMACLVRKGISNVGGLVQVSMMESIVDFQFEVITTYFRDGGEPTVRSLKNNAHAYLGAPYGIYRTSNGYMAIAMASIPQLGELLNCPALLEYQEVASWFNERDQIKSILAKHLLGGTTEQWLAILEPADVWCSDVLTWEKLMQHEGFKVLDMIHEVTMGDGYRYRTTRCPIKIDGEYLLSKKGAPKLGEHTAAIIEEMLVKHTLGK</sequence>
<reference evidence="2 3" key="1">
    <citation type="submission" date="2019-08" db="EMBL/GenBank/DDBJ databases">
        <authorList>
            <person name="Shi S."/>
        </authorList>
    </citation>
    <scope>NUCLEOTIDE SEQUENCE [LARGE SCALE GENOMIC DNA]</scope>
    <source>
        <strain evidence="2 3">GY10130</strain>
    </source>
</reference>
<dbReference type="Gene3D" id="3.40.50.10540">
    <property type="entry name" value="Crotonobetainyl-coa:carnitine coa-transferase, domain 1"/>
    <property type="match status" value="1"/>
</dbReference>
<protein>
    <submittedName>
        <fullName evidence="2">CoA transferase</fullName>
    </submittedName>
</protein>
<dbReference type="PANTHER" id="PTHR48207:SF4">
    <property type="entry name" value="BLL6097 PROTEIN"/>
    <property type="match status" value="1"/>
</dbReference>
<evidence type="ECO:0000313" key="2">
    <source>
        <dbReference type="EMBL" id="TXK31118.1"/>
    </source>
</evidence>
<dbReference type="Pfam" id="PF02515">
    <property type="entry name" value="CoA_transf_3"/>
    <property type="match status" value="1"/>
</dbReference>
<keyword evidence="1 2" id="KW-0808">Transferase</keyword>
<comment type="caution">
    <text evidence="2">The sequence shown here is derived from an EMBL/GenBank/DDBJ whole genome shotgun (WGS) entry which is preliminary data.</text>
</comment>
<keyword evidence="3" id="KW-1185">Reference proteome</keyword>
<proteinExistence type="predicted"/>
<dbReference type="Gene3D" id="3.30.1540.10">
    <property type="entry name" value="formyl-coa transferase, domain 3"/>
    <property type="match status" value="1"/>
</dbReference>
<dbReference type="SUPFAM" id="SSF89796">
    <property type="entry name" value="CoA-transferase family III (CaiB/BaiF)"/>
    <property type="match status" value="1"/>
</dbReference>